<feature type="domain" description="Serine dehydratase-like alpha subunit" evidence="13">
    <location>
        <begin position="38"/>
        <end position="297"/>
    </location>
</feature>
<evidence type="ECO:0000256" key="3">
    <source>
        <dbReference type="ARBA" id="ARBA00008636"/>
    </source>
</evidence>
<comment type="pathway">
    <text evidence="2">Carbohydrate biosynthesis; gluconeogenesis.</text>
</comment>
<evidence type="ECO:0000256" key="1">
    <source>
        <dbReference type="ARBA" id="ARBA00001966"/>
    </source>
</evidence>
<evidence type="ECO:0000256" key="10">
    <source>
        <dbReference type="ARBA" id="ARBA00023239"/>
    </source>
</evidence>
<dbReference type="Proteomes" id="UP000187651">
    <property type="component" value="Unassembled WGS sequence"/>
</dbReference>
<evidence type="ECO:0000256" key="9">
    <source>
        <dbReference type="ARBA" id="ARBA00023014"/>
    </source>
</evidence>
<gene>
    <name evidence="14" type="ORF">SAMN05216544_0425</name>
</gene>
<dbReference type="RefSeq" id="WP_074520708.1">
    <property type="nucleotide sequence ID" value="NZ_FNHZ01000001.1"/>
</dbReference>
<dbReference type="Pfam" id="PF03313">
    <property type="entry name" value="SDH_alpha"/>
    <property type="match status" value="1"/>
</dbReference>
<dbReference type="InterPro" id="IPR005130">
    <property type="entry name" value="Ser_deHydtase-like_asu"/>
</dbReference>
<keyword evidence="8" id="KW-0408">Iron</keyword>
<evidence type="ECO:0000256" key="2">
    <source>
        <dbReference type="ARBA" id="ARBA00004742"/>
    </source>
</evidence>
<comment type="similarity">
    <text evidence="3">Belongs to the iron-sulfur dependent L-serine dehydratase family.</text>
</comment>
<evidence type="ECO:0000259" key="13">
    <source>
        <dbReference type="Pfam" id="PF03313"/>
    </source>
</evidence>
<evidence type="ECO:0000313" key="14">
    <source>
        <dbReference type="EMBL" id="SDM49291.1"/>
    </source>
</evidence>
<keyword evidence="6" id="KW-0004">4Fe-4S</keyword>
<dbReference type="GO" id="GO:0046872">
    <property type="term" value="F:metal ion binding"/>
    <property type="evidence" value="ECO:0007669"/>
    <property type="project" value="UniProtKB-KW"/>
</dbReference>
<evidence type="ECO:0000256" key="7">
    <source>
        <dbReference type="ARBA" id="ARBA00022723"/>
    </source>
</evidence>
<reference evidence="15" key="1">
    <citation type="submission" date="2016-10" db="EMBL/GenBank/DDBJ databases">
        <authorList>
            <person name="Varghese N."/>
            <person name="Submissions S."/>
        </authorList>
    </citation>
    <scope>NUCLEOTIDE SEQUENCE [LARGE SCALE GENOMIC DNA]</scope>
    <source>
        <strain evidence="15">M83</strain>
    </source>
</reference>
<evidence type="ECO:0000256" key="4">
    <source>
        <dbReference type="ARBA" id="ARBA00012093"/>
    </source>
</evidence>
<evidence type="ECO:0000256" key="5">
    <source>
        <dbReference type="ARBA" id="ARBA00022432"/>
    </source>
</evidence>
<evidence type="ECO:0000256" key="6">
    <source>
        <dbReference type="ARBA" id="ARBA00022485"/>
    </source>
</evidence>
<evidence type="ECO:0000256" key="8">
    <source>
        <dbReference type="ARBA" id="ARBA00023004"/>
    </source>
</evidence>
<dbReference type="GO" id="GO:0051539">
    <property type="term" value="F:4 iron, 4 sulfur cluster binding"/>
    <property type="evidence" value="ECO:0007669"/>
    <property type="project" value="UniProtKB-KW"/>
</dbReference>
<comment type="cofactor">
    <cofactor evidence="1">
        <name>[4Fe-4S] cluster</name>
        <dbReference type="ChEBI" id="CHEBI:49883"/>
    </cofactor>
</comment>
<accession>A0A1G9TNS6</accession>
<evidence type="ECO:0000256" key="12">
    <source>
        <dbReference type="ARBA" id="ARBA00049406"/>
    </source>
</evidence>
<keyword evidence="5" id="KW-0312">Gluconeogenesis</keyword>
<keyword evidence="15" id="KW-1185">Reference proteome</keyword>
<dbReference type="EC" id="4.3.1.17" evidence="4"/>
<evidence type="ECO:0000256" key="11">
    <source>
        <dbReference type="ARBA" id="ARBA00041766"/>
    </source>
</evidence>
<keyword evidence="10 14" id="KW-0456">Lyase</keyword>
<comment type="catalytic activity">
    <reaction evidence="12">
        <text>L-serine = pyruvate + NH4(+)</text>
        <dbReference type="Rhea" id="RHEA:19169"/>
        <dbReference type="ChEBI" id="CHEBI:15361"/>
        <dbReference type="ChEBI" id="CHEBI:28938"/>
        <dbReference type="ChEBI" id="CHEBI:33384"/>
        <dbReference type="EC" id="4.3.1.17"/>
    </reaction>
</comment>
<proteinExistence type="inferred from homology"/>
<dbReference type="PANTHER" id="PTHR30182:SF1">
    <property type="entry name" value="L-SERINE DEHYDRATASE 1"/>
    <property type="match status" value="1"/>
</dbReference>
<dbReference type="GO" id="GO:0003941">
    <property type="term" value="F:L-serine ammonia-lyase activity"/>
    <property type="evidence" value="ECO:0007669"/>
    <property type="project" value="UniProtKB-EC"/>
</dbReference>
<dbReference type="EMBL" id="FNHZ01000001">
    <property type="protein sequence ID" value="SDM49291.1"/>
    <property type="molecule type" value="Genomic_DNA"/>
</dbReference>
<keyword evidence="7" id="KW-0479">Metal-binding</keyword>
<dbReference type="OrthoDB" id="9805537at2"/>
<keyword evidence="9" id="KW-0411">Iron-sulfur</keyword>
<dbReference type="GO" id="GO:0006094">
    <property type="term" value="P:gluconeogenesis"/>
    <property type="evidence" value="ECO:0007669"/>
    <property type="project" value="UniProtKB-KW"/>
</dbReference>
<dbReference type="PANTHER" id="PTHR30182">
    <property type="entry name" value="L-SERINE DEHYDRATASE"/>
    <property type="match status" value="1"/>
</dbReference>
<evidence type="ECO:0000313" key="15">
    <source>
        <dbReference type="Proteomes" id="UP000187651"/>
    </source>
</evidence>
<dbReference type="AlphaFoldDB" id="A0A1G9TNS6"/>
<sequence>MAYTSIVELVDNCKDPEELIDRIIAADANERGINCIDSFKQMKTLWEAMLASVNNYDGSLKSNSGLSGGDAKKYEDFRNAGGGVVGDLLANLIKNALKVSESNACMKRIVAAPTAGSCGVIPAVLITLYNHRKANLASFQPTLIKNENVSKDDNNFTLDDKIVRSLYLSAAVGEVIAFRASIAGAEGGCQAEIGAASSMAACAFAYLNGGNIEQIMHAGALALKALLGLACDPVGGYVEVPCIKRNVTGAANAVTSAELALAGIESRIPFDEVIDAMGEIGRKMDISLRETSTGGLAMTPTGRQYLPKQD</sequence>
<organism evidence="14 15">
    <name type="scientific">Lachnospira pectinoschiza</name>
    <dbReference type="NCBI Taxonomy" id="28052"/>
    <lineage>
        <taxon>Bacteria</taxon>
        <taxon>Bacillati</taxon>
        <taxon>Bacillota</taxon>
        <taxon>Clostridia</taxon>
        <taxon>Lachnospirales</taxon>
        <taxon>Lachnospiraceae</taxon>
        <taxon>Lachnospira</taxon>
    </lineage>
</organism>
<dbReference type="InterPro" id="IPR051318">
    <property type="entry name" value="Fe-S_L-Ser"/>
</dbReference>
<protein>
    <recommendedName>
        <fullName evidence="4">L-serine ammonia-lyase</fullName>
        <ecNumber evidence="4">4.3.1.17</ecNumber>
    </recommendedName>
    <alternativeName>
        <fullName evidence="11">L-serine deaminase</fullName>
    </alternativeName>
</protein>
<name>A0A1G9TNS6_9FIRM</name>